<dbReference type="InterPro" id="IPR014729">
    <property type="entry name" value="Rossmann-like_a/b/a_fold"/>
</dbReference>
<dbReference type="Gene3D" id="3.40.50.620">
    <property type="entry name" value="HUPs"/>
    <property type="match status" value="1"/>
</dbReference>
<dbReference type="RefSeq" id="WP_073049893.1">
    <property type="nucleotide sequence ID" value="NZ_FQZL01000019.1"/>
</dbReference>
<gene>
    <name evidence="3" type="ORF">SAMN02745751_02477</name>
</gene>
<dbReference type="InterPro" id="IPR006015">
    <property type="entry name" value="Universal_stress_UspA"/>
</dbReference>
<dbReference type="CDD" id="cd00293">
    <property type="entry name" value="USP-like"/>
    <property type="match status" value="1"/>
</dbReference>
<reference evidence="3 4" key="1">
    <citation type="submission" date="2016-11" db="EMBL/GenBank/DDBJ databases">
        <authorList>
            <person name="Jaros S."/>
            <person name="Januszkiewicz K."/>
            <person name="Wedrychowicz H."/>
        </authorList>
    </citation>
    <scope>NUCLEOTIDE SEQUENCE [LARGE SCALE GENOMIC DNA]</scope>
    <source>
        <strain evidence="3 4">DSM 17477</strain>
    </source>
</reference>
<dbReference type="AlphaFoldDB" id="A0A1M6J0D9"/>
<feature type="domain" description="UspA" evidence="2">
    <location>
        <begin position="1"/>
        <end position="138"/>
    </location>
</feature>
<dbReference type="SUPFAM" id="SSF52402">
    <property type="entry name" value="Adenine nucleotide alpha hydrolases-like"/>
    <property type="match status" value="1"/>
</dbReference>
<accession>A0A1M6J0D9</accession>
<protein>
    <submittedName>
        <fullName evidence="3">Nucleotide-binding universal stress protein, UspA family</fullName>
    </submittedName>
</protein>
<dbReference type="EMBL" id="FQZL01000019">
    <property type="protein sequence ID" value="SHJ40121.1"/>
    <property type="molecule type" value="Genomic_DNA"/>
</dbReference>
<comment type="similarity">
    <text evidence="1">Belongs to the universal stress protein A family.</text>
</comment>
<evidence type="ECO:0000313" key="4">
    <source>
        <dbReference type="Proteomes" id="UP000184052"/>
    </source>
</evidence>
<dbReference type="PRINTS" id="PR01438">
    <property type="entry name" value="UNVRSLSTRESS"/>
</dbReference>
<keyword evidence="4" id="KW-1185">Reference proteome</keyword>
<dbReference type="Pfam" id="PF00582">
    <property type="entry name" value="Usp"/>
    <property type="match status" value="1"/>
</dbReference>
<dbReference type="InterPro" id="IPR006016">
    <property type="entry name" value="UspA"/>
</dbReference>
<evidence type="ECO:0000259" key="2">
    <source>
        <dbReference type="Pfam" id="PF00582"/>
    </source>
</evidence>
<dbReference type="STRING" id="1121476.SAMN02745751_02477"/>
<sequence>MKKILLPKYGSMKMDDLISAAENLAKKFNSTVTVFHVFNCRQMPHYGTSAVDLDDDDIVEFQKELDDTVKLLKDKGIRVDSKLFKGDPATDIINEAESGNYDIVIMSTQGIPSGQRLLPGSVTGMVMNHIDIPVLVIR</sequence>
<dbReference type="Proteomes" id="UP000184052">
    <property type="component" value="Unassembled WGS sequence"/>
</dbReference>
<dbReference type="PANTHER" id="PTHR46268:SF6">
    <property type="entry name" value="UNIVERSAL STRESS PROTEIN UP12"/>
    <property type="match status" value="1"/>
</dbReference>
<evidence type="ECO:0000256" key="1">
    <source>
        <dbReference type="ARBA" id="ARBA00008791"/>
    </source>
</evidence>
<name>A0A1M6J0D9_9FIRM</name>
<organism evidence="3 4">
    <name type="scientific">Dethiosulfatibacter aminovorans DSM 17477</name>
    <dbReference type="NCBI Taxonomy" id="1121476"/>
    <lineage>
        <taxon>Bacteria</taxon>
        <taxon>Bacillati</taxon>
        <taxon>Bacillota</taxon>
        <taxon>Tissierellia</taxon>
        <taxon>Dethiosulfatibacter</taxon>
    </lineage>
</organism>
<proteinExistence type="inferred from homology"/>
<evidence type="ECO:0000313" key="3">
    <source>
        <dbReference type="EMBL" id="SHJ40121.1"/>
    </source>
</evidence>
<dbReference type="PANTHER" id="PTHR46268">
    <property type="entry name" value="STRESS RESPONSE PROTEIN NHAX"/>
    <property type="match status" value="1"/>
</dbReference>